<organism evidence="9 10">
    <name type="scientific">Gnomoniopsis smithogilvyi</name>
    <dbReference type="NCBI Taxonomy" id="1191159"/>
    <lineage>
        <taxon>Eukaryota</taxon>
        <taxon>Fungi</taxon>
        <taxon>Dikarya</taxon>
        <taxon>Ascomycota</taxon>
        <taxon>Pezizomycotina</taxon>
        <taxon>Sordariomycetes</taxon>
        <taxon>Sordariomycetidae</taxon>
        <taxon>Diaporthales</taxon>
        <taxon>Gnomoniaceae</taxon>
        <taxon>Gnomoniopsis</taxon>
    </lineage>
</organism>
<dbReference type="Proteomes" id="UP001140453">
    <property type="component" value="Unassembled WGS sequence"/>
</dbReference>
<comment type="caution">
    <text evidence="9">The sequence shown here is derived from an EMBL/GenBank/DDBJ whole genome shotgun (WGS) entry which is preliminary data.</text>
</comment>
<dbReference type="PANTHER" id="PTHR43791">
    <property type="entry name" value="PERMEASE-RELATED"/>
    <property type="match status" value="1"/>
</dbReference>
<dbReference type="OrthoDB" id="2985014at2759"/>
<feature type="transmembrane region" description="Helical" evidence="7">
    <location>
        <begin position="344"/>
        <end position="361"/>
    </location>
</feature>
<dbReference type="Pfam" id="PF07690">
    <property type="entry name" value="MFS_1"/>
    <property type="match status" value="1"/>
</dbReference>
<comment type="subcellular location">
    <subcellularLocation>
        <location evidence="1">Membrane</location>
        <topology evidence="1">Multi-pass membrane protein</topology>
    </subcellularLocation>
</comment>
<dbReference type="EMBL" id="JAPEVB010000002">
    <property type="protein sequence ID" value="KAJ4394156.1"/>
    <property type="molecule type" value="Genomic_DNA"/>
</dbReference>
<feature type="transmembrane region" description="Helical" evidence="7">
    <location>
        <begin position="393"/>
        <end position="414"/>
    </location>
</feature>
<dbReference type="InterPro" id="IPR036259">
    <property type="entry name" value="MFS_trans_sf"/>
</dbReference>
<evidence type="ECO:0000256" key="1">
    <source>
        <dbReference type="ARBA" id="ARBA00004141"/>
    </source>
</evidence>
<feature type="transmembrane region" description="Helical" evidence="7">
    <location>
        <begin position="197"/>
        <end position="220"/>
    </location>
</feature>
<dbReference type="GO" id="GO:0022857">
    <property type="term" value="F:transmembrane transporter activity"/>
    <property type="evidence" value="ECO:0007669"/>
    <property type="project" value="InterPro"/>
</dbReference>
<evidence type="ECO:0000259" key="8">
    <source>
        <dbReference type="PROSITE" id="PS50850"/>
    </source>
</evidence>
<keyword evidence="2" id="KW-0813">Transport</keyword>
<feature type="region of interest" description="Disordered" evidence="6">
    <location>
        <begin position="1"/>
        <end position="30"/>
    </location>
</feature>
<dbReference type="PROSITE" id="PS50850">
    <property type="entry name" value="MFS"/>
    <property type="match status" value="1"/>
</dbReference>
<reference evidence="9" key="1">
    <citation type="submission" date="2022-10" db="EMBL/GenBank/DDBJ databases">
        <title>Tapping the CABI collections for fungal endophytes: first genome assemblies for Collariella, Neodidymelliopsis, Ascochyta clinopodiicola, Didymella pomorum, Didymosphaeria variabile, Neocosmospora piperis and Neocucurbitaria cava.</title>
        <authorList>
            <person name="Hill R."/>
        </authorList>
    </citation>
    <scope>NUCLEOTIDE SEQUENCE</scope>
    <source>
        <strain evidence="9">IMI 355082</strain>
    </source>
</reference>
<evidence type="ECO:0000313" key="10">
    <source>
        <dbReference type="Proteomes" id="UP001140453"/>
    </source>
</evidence>
<dbReference type="SUPFAM" id="SSF103473">
    <property type="entry name" value="MFS general substrate transporter"/>
    <property type="match status" value="1"/>
</dbReference>
<keyword evidence="3 7" id="KW-0812">Transmembrane</keyword>
<keyword evidence="5 7" id="KW-0472">Membrane</keyword>
<feature type="transmembrane region" description="Helical" evidence="7">
    <location>
        <begin position="460"/>
        <end position="482"/>
    </location>
</feature>
<feature type="transmembrane region" description="Helical" evidence="7">
    <location>
        <begin position="232"/>
        <end position="252"/>
    </location>
</feature>
<sequence>MAHAGSKHIVDEDVQDGTDSTETPLPGDRSIEALHDGTDHGRKQFLASFTADEDKAIMRKVDLRFLWLIGITYLIKNIDYTNAANVKVLQVGQARNILTELHMTAEQYNWVQSIYFISYILCEVPSNLMLKRATPRQWQTRIIVSWGIVLACHGAISNASGYYAARFFLGAMEAGMFPGFAAQLCSWYRTDEMGKPIMWLFGLQNCSGIIGSLLAYGISYMNGVGGLSAWRWVYILEGLMTILWGLVVFFVLPDYPKSPRSSKWLTPREQEYLELRLTGNAPKTSDPTFSKREVIACIKDPRTYTFMISQFMTNFAGYGLSWQLPTITTDLGFAGLPRNQLLNIPPAACSVLGIIAAGWLLKRAFIPRPAFVLSLGTMTLVFFILLATLSSKIAIYIACVLGTMFYSVWFIPFWSWRSATLSGATGAAFGLAFQNCLGQVGGVIAPQLFLSKYAYNGYKLPFAVCAAMAGGAWLFTAWGWYLTRRLESDVRNVRRLRISAEREGEVYTGEDVVVSQTNDAHLAGLHGKV</sequence>
<feature type="transmembrane region" description="Helical" evidence="7">
    <location>
        <begin position="426"/>
        <end position="448"/>
    </location>
</feature>
<gene>
    <name evidence="9" type="ORF">N0V93_003373</name>
</gene>
<evidence type="ECO:0000256" key="2">
    <source>
        <dbReference type="ARBA" id="ARBA00022448"/>
    </source>
</evidence>
<evidence type="ECO:0000256" key="3">
    <source>
        <dbReference type="ARBA" id="ARBA00022692"/>
    </source>
</evidence>
<dbReference type="InterPro" id="IPR011701">
    <property type="entry name" value="MFS"/>
</dbReference>
<evidence type="ECO:0000256" key="4">
    <source>
        <dbReference type="ARBA" id="ARBA00022989"/>
    </source>
</evidence>
<dbReference type="InterPro" id="IPR020846">
    <property type="entry name" value="MFS_dom"/>
</dbReference>
<keyword evidence="10" id="KW-1185">Reference proteome</keyword>
<dbReference type="PANTHER" id="PTHR43791:SF91">
    <property type="entry name" value="MAJOR FACILITATOR SUPERFAMILY (MFS) PROFILE DOMAIN-CONTAINING PROTEIN-RELATED"/>
    <property type="match status" value="1"/>
</dbReference>
<protein>
    <recommendedName>
        <fullName evidence="8">Major facilitator superfamily (MFS) profile domain-containing protein</fullName>
    </recommendedName>
</protein>
<accession>A0A9W8YYJ1</accession>
<evidence type="ECO:0000256" key="5">
    <source>
        <dbReference type="ARBA" id="ARBA00023136"/>
    </source>
</evidence>
<dbReference type="Gene3D" id="1.20.1250.20">
    <property type="entry name" value="MFS general substrate transporter like domains"/>
    <property type="match status" value="2"/>
</dbReference>
<feature type="transmembrane region" description="Helical" evidence="7">
    <location>
        <begin position="138"/>
        <end position="156"/>
    </location>
</feature>
<proteinExistence type="predicted"/>
<evidence type="ECO:0000256" key="7">
    <source>
        <dbReference type="SAM" id="Phobius"/>
    </source>
</evidence>
<evidence type="ECO:0000256" key="6">
    <source>
        <dbReference type="SAM" id="MobiDB-lite"/>
    </source>
</evidence>
<name>A0A9W8YYJ1_9PEZI</name>
<feature type="domain" description="Major facilitator superfamily (MFS) profile" evidence="8">
    <location>
        <begin position="65"/>
        <end position="484"/>
    </location>
</feature>
<keyword evidence="4 7" id="KW-1133">Transmembrane helix</keyword>
<feature type="transmembrane region" description="Helical" evidence="7">
    <location>
        <begin position="370"/>
        <end position="387"/>
    </location>
</feature>
<dbReference type="GO" id="GO:0016020">
    <property type="term" value="C:membrane"/>
    <property type="evidence" value="ECO:0007669"/>
    <property type="project" value="UniProtKB-SubCell"/>
</dbReference>
<evidence type="ECO:0000313" key="9">
    <source>
        <dbReference type="EMBL" id="KAJ4394156.1"/>
    </source>
</evidence>
<dbReference type="AlphaFoldDB" id="A0A9W8YYJ1"/>